<evidence type="ECO:0000256" key="8">
    <source>
        <dbReference type="SAM" id="MobiDB-lite"/>
    </source>
</evidence>
<keyword evidence="5 6" id="KW-0009">Actin-binding</keyword>
<keyword evidence="2 6" id="KW-0067">ATP-binding</keyword>
<dbReference type="Gene3D" id="1.20.58.530">
    <property type="match status" value="1"/>
</dbReference>
<comment type="similarity">
    <text evidence="6">Belongs to the TRAFAC class myosin-kinesin ATPase superfamily. Myosin family.</text>
</comment>
<dbReference type="Gene3D" id="3.40.850.10">
    <property type="entry name" value="Kinesin motor domain"/>
    <property type="match status" value="1"/>
</dbReference>
<dbReference type="Gene3D" id="1.10.10.820">
    <property type="match status" value="1"/>
</dbReference>
<accession>A0A067CN55</accession>
<dbReference type="Gene3D" id="1.10.287.1490">
    <property type="match status" value="1"/>
</dbReference>
<dbReference type="GO" id="GO:0000146">
    <property type="term" value="F:microfilament motor activity"/>
    <property type="evidence" value="ECO:0007669"/>
    <property type="project" value="TreeGrafter"/>
</dbReference>
<dbReference type="InterPro" id="IPR027417">
    <property type="entry name" value="P-loop_NTPase"/>
</dbReference>
<sequence>MTDESPQRSAVFRAGDLYWRKDGPSSHVLGQVLAVNADEGSVTFGLVDETTGKRIESSPPQVLDVATYPLFPANPLQTSCADMTSLRYLHEAALVKNLYDRWMSTDREAYTAMSNVLIAVNPLKYLPHPEKQIVVSQSLDKSPPHPYQVAESAYRQMRTVKQNQSIVISGESGAGKTETSKIILDYLADRSSLDAKGHASPEEEHAVLEHALGDRLMETIPILESFGNAKTHRNHNSSRFGKYMRLQFTPKDVSDKATVLRLSGASIDTYLLETSRLVMPPEGERNFHVFYELMRSATRRCCKSSTSVEDYMNTFTYLRSSQCLTADKIDDRANYQKLVAALDYVGIDADELFRVVAGLLHLGNVAFDEEDTNEGTTATLRASNGNGPDSPEVTSTHASVLDIAAELLGLHADELLNVMLSKKISRQNSSGGERMLRRQFSVYVVKKDVKQASYSRDTIAKMIYAQLFASLMRHCAETLEFNAALQDDLPYIGVLDIFGFEDFEPRNRNSLEQLLINFANETLQSMFNACILKAEQELYYAEDVYAPSNVNLAFAFGDAPNNPQPFTPAPHALVSYADNQECLSLIAGRYDSLFSTMDTVGKLAGASDKKLLDKFHQAFKKHPCYPMPHPKDATHAFCIQHYAGVVSYEIEAFVDKNNNVTSIQLQDLIASSSLKILGSPTSQADAPTLARNPGSISNTFAKQMKGLASELESTRCNFIRCIKPNAAMDPSRFDRDSVLSQLRCSGTVQACQVLQVGLPTRVAYRELKSIYSDILSKNVLEKFDGNDKLLAQGLCAILGFPADAFRLGESRLFFKAGQVDLLDRLVNATALIPASDLDKKLSHYVAKRHWLSAVTKVVVLRQFQKLFASARLRQKAILLQCFVRQRLARAKAAKLRQHARVAALWSRFRERLVVRAAFDGCNEEKMSLLQALMVAPRVSTSAKWLLTWLGPMQRALYVQKLGKTACVTYLAKRAFIQLLEQVREKRASVALQSQVRRYLAAKQVETMRKKLAAQKHWQRVRVMWKASICFFALYKRAHLVGLERDHELLTDENDALKAELATFERQVETLSTAASEHKATVEALEAKLSDVEHRYTSLKETLIERDATIEDLEEKLADADTTLEWTISKKDTAITTLQGQLAEMAAHLASLEASHAMCADKYDSAVAQHSSLVSSLEAKVAALDAEQLRTTAQLHEVTISLQAAQTAHDLKVSELADHHTAATTTATEFEKRLEEITAAKAAVETQVHEVTSALEAAEAKARDLEGAASEVLAMRATVAEQDLSRTEMVATIHFLEAKIVEAEQERDALQEKLVQARANHTAFEVEAEAQHVALEGQLHDAMEAHKAANDELALSVQALDAKLTESMAAHDASNVEHQATVDALQVAIAQHVADQEAALAAHEAATAAFEESLAHATARQEEAQATLDAAHAAHATAVAEHLATVAALEAKMTEHAITHDAVITQHAMSMEALEAQSAAQLTNISALEATVAGLEAEKAAQAEACATHCSDLVLAHEKAETLKGELMDVHAQLDLARAELQTTTDTMTAHAATIATLEATLLATDAAHIEAMATKNTELQHASNALKAALVDCDTKSTVIAELETSIADQHAKLQQAEADYASLEADLTSQLHALEGRVHDEVAAAALLLARIAALDAQLEASTFDNNQLEAERAACAHDLADRQARVSVLEAQVLALEAQVHSAEIESAATAQTLKEHTLALATADSSYKQLQEAYATKSAMAFELKLLVAERDFEINALKSERDGSSRTRLDSTQSWRSGFGDLPEQLEEEVKQQQELTKKIRQLVLQCRW</sequence>
<dbReference type="GO" id="GO:0016459">
    <property type="term" value="C:myosin complex"/>
    <property type="evidence" value="ECO:0007669"/>
    <property type="project" value="UniProtKB-KW"/>
</dbReference>
<evidence type="ECO:0000313" key="10">
    <source>
        <dbReference type="EMBL" id="KDO28212.1"/>
    </source>
</evidence>
<dbReference type="PANTHER" id="PTHR13140:SF845">
    <property type="entry name" value="MYOSIN-LIKE PROTEIN"/>
    <property type="match status" value="1"/>
</dbReference>
<evidence type="ECO:0000256" key="3">
    <source>
        <dbReference type="ARBA" id="ARBA00023123"/>
    </source>
</evidence>
<dbReference type="Proteomes" id="UP000030745">
    <property type="component" value="Unassembled WGS sequence"/>
</dbReference>
<feature type="region of interest" description="Disordered" evidence="8">
    <location>
        <begin position="373"/>
        <end position="393"/>
    </location>
</feature>
<feature type="binding site" evidence="6">
    <location>
        <begin position="170"/>
        <end position="177"/>
    </location>
    <ligand>
        <name>ATP</name>
        <dbReference type="ChEBI" id="CHEBI:30616"/>
    </ligand>
</feature>
<dbReference type="GeneID" id="24128617"/>
<protein>
    <recommendedName>
        <fullName evidence="9">Myosin motor domain-containing protein</fullName>
    </recommendedName>
</protein>
<feature type="domain" description="Myosin motor" evidence="9">
    <location>
        <begin position="78"/>
        <end position="827"/>
    </location>
</feature>
<dbReference type="GO" id="GO:0016020">
    <property type="term" value="C:membrane"/>
    <property type="evidence" value="ECO:0007669"/>
    <property type="project" value="TreeGrafter"/>
</dbReference>
<proteinExistence type="inferred from homology"/>
<evidence type="ECO:0000256" key="1">
    <source>
        <dbReference type="ARBA" id="ARBA00022741"/>
    </source>
</evidence>
<name>A0A067CN55_SAPPC</name>
<dbReference type="GO" id="GO:0005524">
    <property type="term" value="F:ATP binding"/>
    <property type="evidence" value="ECO:0007669"/>
    <property type="project" value="UniProtKB-UniRule"/>
</dbReference>
<dbReference type="Gene3D" id="1.20.5.4820">
    <property type="match status" value="1"/>
</dbReference>
<evidence type="ECO:0000256" key="5">
    <source>
        <dbReference type="ARBA" id="ARBA00023203"/>
    </source>
</evidence>
<dbReference type="OrthoDB" id="77347at2759"/>
<dbReference type="EMBL" id="KK583212">
    <property type="protein sequence ID" value="KDO28212.1"/>
    <property type="molecule type" value="Genomic_DNA"/>
</dbReference>
<evidence type="ECO:0000259" key="9">
    <source>
        <dbReference type="PROSITE" id="PS51456"/>
    </source>
</evidence>
<dbReference type="VEuPathDB" id="FungiDB:SPRG_06261"/>
<feature type="region of interest" description="Actin-binding" evidence="6">
    <location>
        <begin position="704"/>
        <end position="726"/>
    </location>
</feature>
<dbReference type="SUPFAM" id="SSF52540">
    <property type="entry name" value="P-loop containing nucleoside triphosphate hydrolases"/>
    <property type="match status" value="1"/>
</dbReference>
<dbReference type="Pfam" id="PF00063">
    <property type="entry name" value="Myosin_head"/>
    <property type="match status" value="2"/>
</dbReference>
<dbReference type="InterPro" id="IPR001609">
    <property type="entry name" value="Myosin_head_motor_dom-like"/>
</dbReference>
<dbReference type="RefSeq" id="XP_012201037.1">
    <property type="nucleotide sequence ID" value="XM_012345647.1"/>
</dbReference>
<feature type="coiled-coil region" evidence="7">
    <location>
        <begin position="1600"/>
        <end position="1708"/>
    </location>
</feature>
<dbReference type="KEGG" id="spar:SPRG_06261"/>
<evidence type="ECO:0000256" key="2">
    <source>
        <dbReference type="ARBA" id="ARBA00022840"/>
    </source>
</evidence>
<evidence type="ECO:0000256" key="6">
    <source>
        <dbReference type="PROSITE-ProRule" id="PRU00782"/>
    </source>
</evidence>
<feature type="coiled-coil region" evidence="7">
    <location>
        <begin position="1039"/>
        <end position="1115"/>
    </location>
</feature>
<dbReference type="PROSITE" id="PS50096">
    <property type="entry name" value="IQ"/>
    <property type="match status" value="1"/>
</dbReference>
<dbReference type="PANTHER" id="PTHR13140">
    <property type="entry name" value="MYOSIN"/>
    <property type="match status" value="1"/>
</dbReference>
<dbReference type="GO" id="GO:0005737">
    <property type="term" value="C:cytoplasm"/>
    <property type="evidence" value="ECO:0007669"/>
    <property type="project" value="TreeGrafter"/>
</dbReference>
<dbReference type="PRINTS" id="PR00193">
    <property type="entry name" value="MYOSINHEAVY"/>
</dbReference>
<keyword evidence="1 6" id="KW-0547">Nucleotide-binding</keyword>
<dbReference type="Gene3D" id="1.20.120.720">
    <property type="entry name" value="Myosin VI head, motor domain, U50 subdomain"/>
    <property type="match status" value="1"/>
</dbReference>
<dbReference type="InterPro" id="IPR036961">
    <property type="entry name" value="Kinesin_motor_dom_sf"/>
</dbReference>
<evidence type="ECO:0000256" key="7">
    <source>
        <dbReference type="SAM" id="Coils"/>
    </source>
</evidence>
<keyword evidence="7" id="KW-0175">Coiled coil</keyword>
<feature type="coiled-coil region" evidence="7">
    <location>
        <begin position="1226"/>
        <end position="1326"/>
    </location>
</feature>
<dbReference type="SMART" id="SM00242">
    <property type="entry name" value="MYSc"/>
    <property type="match status" value="1"/>
</dbReference>
<evidence type="ECO:0000256" key="4">
    <source>
        <dbReference type="ARBA" id="ARBA00023175"/>
    </source>
</evidence>
<evidence type="ECO:0000313" key="11">
    <source>
        <dbReference type="Proteomes" id="UP000030745"/>
    </source>
</evidence>
<reference evidence="10 11" key="1">
    <citation type="journal article" date="2013" name="PLoS Genet.">
        <title>Distinctive expansion of potential virulence genes in the genome of the oomycete fish pathogen Saprolegnia parasitica.</title>
        <authorList>
            <person name="Jiang R.H."/>
            <person name="de Bruijn I."/>
            <person name="Haas B.J."/>
            <person name="Belmonte R."/>
            <person name="Lobach L."/>
            <person name="Christie J."/>
            <person name="van den Ackerveken G."/>
            <person name="Bottin A."/>
            <person name="Bulone V."/>
            <person name="Diaz-Moreno S.M."/>
            <person name="Dumas B."/>
            <person name="Fan L."/>
            <person name="Gaulin E."/>
            <person name="Govers F."/>
            <person name="Grenville-Briggs L.J."/>
            <person name="Horner N.R."/>
            <person name="Levin J.Z."/>
            <person name="Mammella M."/>
            <person name="Meijer H.J."/>
            <person name="Morris P."/>
            <person name="Nusbaum C."/>
            <person name="Oome S."/>
            <person name="Phillips A.J."/>
            <person name="van Rooyen D."/>
            <person name="Rzeszutek E."/>
            <person name="Saraiva M."/>
            <person name="Secombes C.J."/>
            <person name="Seidl M.F."/>
            <person name="Snel B."/>
            <person name="Stassen J.H."/>
            <person name="Sykes S."/>
            <person name="Tripathy S."/>
            <person name="van den Berg H."/>
            <person name="Vega-Arreguin J.C."/>
            <person name="Wawra S."/>
            <person name="Young S.K."/>
            <person name="Zeng Q."/>
            <person name="Dieguez-Uribeondo J."/>
            <person name="Russ C."/>
            <person name="Tyler B.M."/>
            <person name="van West P."/>
        </authorList>
    </citation>
    <scope>NUCLEOTIDE SEQUENCE [LARGE SCALE GENOMIC DNA]</scope>
    <source>
        <strain evidence="10 11">CBS 223.65</strain>
    </source>
</reference>
<organism evidence="10 11">
    <name type="scientific">Saprolegnia parasitica (strain CBS 223.65)</name>
    <dbReference type="NCBI Taxonomy" id="695850"/>
    <lineage>
        <taxon>Eukaryota</taxon>
        <taxon>Sar</taxon>
        <taxon>Stramenopiles</taxon>
        <taxon>Oomycota</taxon>
        <taxon>Saprolegniomycetes</taxon>
        <taxon>Saprolegniales</taxon>
        <taxon>Saprolegniaceae</taxon>
        <taxon>Saprolegnia</taxon>
    </lineage>
</organism>
<keyword evidence="11" id="KW-1185">Reference proteome</keyword>
<dbReference type="GO" id="GO:0051015">
    <property type="term" value="F:actin filament binding"/>
    <property type="evidence" value="ECO:0007669"/>
    <property type="project" value="TreeGrafter"/>
</dbReference>
<dbReference type="STRING" id="695850.A0A067CN55"/>
<gene>
    <name evidence="10" type="ORF">SPRG_06261</name>
</gene>
<keyword evidence="4 6" id="KW-0505">Motor protein</keyword>
<dbReference type="PROSITE" id="PS51456">
    <property type="entry name" value="MYOSIN_MOTOR"/>
    <property type="match status" value="1"/>
</dbReference>
<feature type="compositionally biased region" description="Polar residues" evidence="8">
    <location>
        <begin position="374"/>
        <end position="393"/>
    </location>
</feature>
<keyword evidence="3 6" id="KW-0518">Myosin</keyword>
<dbReference type="GO" id="GO:0007015">
    <property type="term" value="P:actin filament organization"/>
    <property type="evidence" value="ECO:0007669"/>
    <property type="project" value="TreeGrafter"/>
</dbReference>
<feature type="coiled-coil region" evidence="7">
    <location>
        <begin position="1470"/>
        <end position="1539"/>
    </location>
</feature>